<dbReference type="Pfam" id="PF13193">
    <property type="entry name" value="AMP-binding_C"/>
    <property type="match status" value="1"/>
</dbReference>
<dbReference type="InterPro" id="IPR025110">
    <property type="entry name" value="AMP-bd_C"/>
</dbReference>
<dbReference type="SUPFAM" id="SSF47336">
    <property type="entry name" value="ACP-like"/>
    <property type="match status" value="1"/>
</dbReference>
<reference evidence="4 5" key="1">
    <citation type="submission" date="2017-04" db="EMBL/GenBank/DDBJ databases">
        <title>Compelte genome sequence of WV33.</title>
        <authorList>
            <person name="Lee P.C."/>
        </authorList>
    </citation>
    <scope>NUCLEOTIDE SEQUENCE [LARGE SCALE GENOMIC DNA]</scope>
    <source>
        <strain evidence="4 5">WV33</strain>
    </source>
</reference>
<dbReference type="GO" id="GO:0005737">
    <property type="term" value="C:cytoplasm"/>
    <property type="evidence" value="ECO:0007669"/>
    <property type="project" value="TreeGrafter"/>
</dbReference>
<gene>
    <name evidence="4" type="ORF">FFWV33_12015</name>
</gene>
<dbReference type="CDD" id="cd19531">
    <property type="entry name" value="LCL_NRPS-like"/>
    <property type="match status" value="1"/>
</dbReference>
<dbReference type="InterPro" id="IPR020845">
    <property type="entry name" value="AMP-binding_CS"/>
</dbReference>
<dbReference type="Pfam" id="PF00975">
    <property type="entry name" value="Thioesterase"/>
    <property type="match status" value="1"/>
</dbReference>
<dbReference type="InterPro" id="IPR036736">
    <property type="entry name" value="ACP-like_sf"/>
</dbReference>
<dbReference type="Pfam" id="PF00501">
    <property type="entry name" value="AMP-binding"/>
    <property type="match status" value="1"/>
</dbReference>
<dbReference type="InterPro" id="IPR010071">
    <property type="entry name" value="AA_adenyl_dom"/>
</dbReference>
<dbReference type="InterPro" id="IPR045851">
    <property type="entry name" value="AMP-bd_C_sf"/>
</dbReference>
<dbReference type="FunFam" id="3.40.50.980:FF:000001">
    <property type="entry name" value="Non-ribosomal peptide synthetase"/>
    <property type="match status" value="1"/>
</dbReference>
<evidence type="ECO:0000256" key="1">
    <source>
        <dbReference type="ARBA" id="ARBA00022450"/>
    </source>
</evidence>
<dbReference type="SUPFAM" id="SSF53474">
    <property type="entry name" value="alpha/beta-Hydrolases"/>
    <property type="match status" value="1"/>
</dbReference>
<dbReference type="InterPro" id="IPR009081">
    <property type="entry name" value="PP-bd_ACP"/>
</dbReference>
<evidence type="ECO:0000313" key="5">
    <source>
        <dbReference type="Proteomes" id="UP000244527"/>
    </source>
</evidence>
<dbReference type="SUPFAM" id="SSF52777">
    <property type="entry name" value="CoA-dependent acyltransferases"/>
    <property type="match status" value="2"/>
</dbReference>
<dbReference type="Gene3D" id="3.40.50.980">
    <property type="match status" value="2"/>
</dbReference>
<dbReference type="SUPFAM" id="SSF56801">
    <property type="entry name" value="Acetyl-CoA synthetase-like"/>
    <property type="match status" value="1"/>
</dbReference>
<dbReference type="InterPro" id="IPR023213">
    <property type="entry name" value="CAT-like_dom_sf"/>
</dbReference>
<dbReference type="Gene3D" id="1.10.1200.10">
    <property type="entry name" value="ACP-like"/>
    <property type="match status" value="1"/>
</dbReference>
<evidence type="ECO:0000313" key="4">
    <source>
        <dbReference type="EMBL" id="AWG22186.1"/>
    </source>
</evidence>
<dbReference type="EMBL" id="CP020918">
    <property type="protein sequence ID" value="AWG22186.1"/>
    <property type="molecule type" value="Genomic_DNA"/>
</dbReference>
<dbReference type="GO" id="GO:0044550">
    <property type="term" value="P:secondary metabolite biosynthetic process"/>
    <property type="evidence" value="ECO:0007669"/>
    <property type="project" value="TreeGrafter"/>
</dbReference>
<dbReference type="Gene3D" id="3.30.559.30">
    <property type="entry name" value="Nonribosomal peptide synthetase, condensation domain"/>
    <property type="match status" value="1"/>
</dbReference>
<dbReference type="InterPro" id="IPR000873">
    <property type="entry name" value="AMP-dep_synth/lig_dom"/>
</dbReference>
<dbReference type="InterPro" id="IPR020806">
    <property type="entry name" value="PKS_PP-bd"/>
</dbReference>
<dbReference type="RefSeq" id="WP_108741115.1">
    <property type="nucleotide sequence ID" value="NZ_CP020918.1"/>
</dbReference>
<evidence type="ECO:0000259" key="3">
    <source>
        <dbReference type="PROSITE" id="PS50075"/>
    </source>
</evidence>
<dbReference type="Gene3D" id="3.30.559.10">
    <property type="entry name" value="Chloramphenicol acetyltransferase-like domain"/>
    <property type="match status" value="1"/>
</dbReference>
<dbReference type="CDD" id="cd05930">
    <property type="entry name" value="A_NRPS"/>
    <property type="match status" value="1"/>
</dbReference>
<dbReference type="PANTHER" id="PTHR45527:SF1">
    <property type="entry name" value="FATTY ACID SYNTHASE"/>
    <property type="match status" value="1"/>
</dbReference>
<dbReference type="KEGG" id="ffa:FFWV33_12015"/>
<dbReference type="Proteomes" id="UP000244527">
    <property type="component" value="Chromosome"/>
</dbReference>
<evidence type="ECO:0000256" key="2">
    <source>
        <dbReference type="ARBA" id="ARBA00022553"/>
    </source>
</evidence>
<dbReference type="Gene3D" id="2.30.38.10">
    <property type="entry name" value="Luciferase, Domain 3"/>
    <property type="match status" value="1"/>
</dbReference>
<keyword evidence="1" id="KW-0596">Phosphopantetheine</keyword>
<proteinExistence type="predicted"/>
<dbReference type="NCBIfam" id="TIGR01733">
    <property type="entry name" value="AA-adenyl-dom"/>
    <property type="match status" value="1"/>
</dbReference>
<dbReference type="Gene3D" id="3.30.300.30">
    <property type="match status" value="1"/>
</dbReference>
<dbReference type="PROSITE" id="PS50075">
    <property type="entry name" value="CARRIER"/>
    <property type="match status" value="1"/>
</dbReference>
<dbReference type="SMART" id="SM00823">
    <property type="entry name" value="PKS_PP"/>
    <property type="match status" value="1"/>
</dbReference>
<dbReference type="Gene3D" id="3.40.50.1820">
    <property type="entry name" value="alpha/beta hydrolase"/>
    <property type="match status" value="1"/>
</dbReference>
<keyword evidence="2" id="KW-0597">Phosphoprotein</keyword>
<dbReference type="GO" id="GO:0003824">
    <property type="term" value="F:catalytic activity"/>
    <property type="evidence" value="ECO:0007669"/>
    <property type="project" value="InterPro"/>
</dbReference>
<dbReference type="PROSITE" id="PS00455">
    <property type="entry name" value="AMP_BINDING"/>
    <property type="match status" value="1"/>
</dbReference>
<dbReference type="OrthoDB" id="9778690at2"/>
<dbReference type="GO" id="GO:0031177">
    <property type="term" value="F:phosphopantetheine binding"/>
    <property type="evidence" value="ECO:0007669"/>
    <property type="project" value="InterPro"/>
</dbReference>
<dbReference type="InterPro" id="IPR001242">
    <property type="entry name" value="Condensation_dom"/>
</dbReference>
<feature type="domain" description="Carrier" evidence="3">
    <location>
        <begin position="973"/>
        <end position="1048"/>
    </location>
</feature>
<sequence length="1324" mass="148094">MVENSVTYNPFTGPEIDFVLHTTKSQAEIWTACYFGGENAARSFNESTTLVFDGAVDTQAMEAAVQAVVARHESLRATFSPDGLYMTVYKKINIPFEKIDLSNETETNQENIVSNYVRNDAHFLFDLVHGPLIKVALFQHSATKYTLVLTAHHIVCDGWSFGVLFQDLGALYTAHAKKQTPILENAVPFSAYATEELHYLQSEENIATENFWLSQFEEDIPLLDLPTDFIRPQLKTYEGNRLDFELNAALVAQIKQTGRQAGTSLVTTLVTIFELLLYKITGQNDLVIGMPFAGQPVKEMSHLIGHCVNLLPLRSSIEANSEFTTYLKKRKSELLDAYEYPNLTFGQLLQKLPIARDPSRVPLLPVVFNVDLGMNNGVQFADLQFTRQSNPKAFESFELFLNLSEKGENFIFEWSYKTALFEAKTIEAMMLSFENIMKRVAENPNQTIGDIVYEDFSADYTVLNQTETLFPDHNLHELFAAQVTRTPDAVAVIDGNRTVTYIELWQSANQMANYLSSQGLCSGQIVAISLDRSPELLMTIFAVLQCGAAYVPIDPAYPQARQKLMIEDSNAQFFIGQKETELFELTQKAYTIAILLEKSKPFDSKPLSNSVSPNEIAYIIYTSGSTGKPKGVQVMHKNVSNLVCSMAKEPGIDSNDKVLCLTTISFDAMVMETFLPLLHGATIVMVDEQTRRDGRLLLQKMADEAITLMWGTPTIWQILLDSGWDAPLSIKALIGGEAVPLTLAKELLDRCQSLWNIYGPTETTVCCILSQINKDDAFIAIGKPIANTQIHLLNALGQPVKKGQLGEIAISGAGVSSGYLGQQELTDERYVFPNFTDQLGGKQYLSGDIGKLLDNNTIQYIGRADNQVKIRGYRIELGEIEHAITNLNEIKTAVVLTDNDSLIAFLIPQKTTTDEATLLMQVRNHLTIQLPSFMVPSVFYFVDQIPMTTNGKIDDKALLQLKAKINATASFSPPRTDEEVLVAEIWKKHLKLPTIDIFSNFFEMGGHSIIAVKVMSEFEKKTGKTYPISSLFEHSTVEKFAKLIQSKTQLSTSCLVPLQKSGNKPPLFIIHGAGLNILNFVDLSKHFDPDQPVYGIQGTARPYSDWYHSIEDMAAQYIEAIVALYPSGPYALAGFSFGGVVAFEMTRQLEEQGRKVILTALLDTTVDHAYYQNSIRKKEYSRQVSVRKKRMSFLMEMLFSWRAMKDRTLAKKDYLFQKYVDQDTIMTAKEADALAQFTAANEMVNGIVDLYQLKPQSFSVDLFRSKDDVQYKTDPIYLGWKKAVPNGIRIHEVSGNHLEIVAPPNDIALAGLLQTILNERAASI</sequence>
<protein>
    <recommendedName>
        <fullName evidence="3">Carrier domain-containing protein</fullName>
    </recommendedName>
</protein>
<dbReference type="PANTHER" id="PTHR45527">
    <property type="entry name" value="NONRIBOSOMAL PEPTIDE SYNTHETASE"/>
    <property type="match status" value="1"/>
</dbReference>
<accession>A0A2S1LF67</accession>
<dbReference type="Pfam" id="PF00668">
    <property type="entry name" value="Condensation"/>
    <property type="match status" value="1"/>
</dbReference>
<name>A0A2S1LF67_9FLAO</name>
<dbReference type="GO" id="GO:0043041">
    <property type="term" value="P:amino acid activation for nonribosomal peptide biosynthetic process"/>
    <property type="evidence" value="ECO:0007669"/>
    <property type="project" value="TreeGrafter"/>
</dbReference>
<keyword evidence="5" id="KW-1185">Reference proteome</keyword>
<organism evidence="4 5">
    <name type="scientific">Flavobacterium faecale</name>
    <dbReference type="NCBI Taxonomy" id="1355330"/>
    <lineage>
        <taxon>Bacteria</taxon>
        <taxon>Pseudomonadati</taxon>
        <taxon>Bacteroidota</taxon>
        <taxon>Flavobacteriia</taxon>
        <taxon>Flavobacteriales</taxon>
        <taxon>Flavobacteriaceae</taxon>
        <taxon>Flavobacterium</taxon>
    </lineage>
</organism>
<dbReference type="InterPro" id="IPR001031">
    <property type="entry name" value="Thioesterase"/>
</dbReference>
<dbReference type="InterPro" id="IPR029058">
    <property type="entry name" value="AB_hydrolase_fold"/>
</dbReference>
<dbReference type="Pfam" id="PF00550">
    <property type="entry name" value="PP-binding"/>
    <property type="match status" value="1"/>
</dbReference>